<feature type="transmembrane region" description="Helical" evidence="1">
    <location>
        <begin position="103"/>
        <end position="120"/>
    </location>
</feature>
<name>A0AAQ3MYD6_VIGMU</name>
<gene>
    <name evidence="2" type="ORF">V8G54_031195</name>
</gene>
<reference evidence="2 3" key="1">
    <citation type="journal article" date="2023" name="Life. Sci Alliance">
        <title>Evolutionary insights into 3D genome organization and epigenetic landscape of Vigna mungo.</title>
        <authorList>
            <person name="Junaid A."/>
            <person name="Singh B."/>
            <person name="Bhatia S."/>
        </authorList>
    </citation>
    <scope>NUCLEOTIDE SEQUENCE [LARGE SCALE GENOMIC DNA]</scope>
    <source>
        <strain evidence="2">Urdbean</strain>
    </source>
</reference>
<evidence type="ECO:0000313" key="2">
    <source>
        <dbReference type="EMBL" id="WVY99044.1"/>
    </source>
</evidence>
<accession>A0AAQ3MYD6</accession>
<protein>
    <submittedName>
        <fullName evidence="2">Uncharacterized protein</fullName>
    </submittedName>
</protein>
<keyword evidence="1" id="KW-0472">Membrane</keyword>
<feature type="transmembrane region" description="Helical" evidence="1">
    <location>
        <begin position="20"/>
        <end position="49"/>
    </location>
</feature>
<keyword evidence="3" id="KW-1185">Reference proteome</keyword>
<keyword evidence="1" id="KW-1133">Transmembrane helix</keyword>
<organism evidence="2 3">
    <name type="scientific">Vigna mungo</name>
    <name type="common">Black gram</name>
    <name type="synonym">Phaseolus mungo</name>
    <dbReference type="NCBI Taxonomy" id="3915"/>
    <lineage>
        <taxon>Eukaryota</taxon>
        <taxon>Viridiplantae</taxon>
        <taxon>Streptophyta</taxon>
        <taxon>Embryophyta</taxon>
        <taxon>Tracheophyta</taxon>
        <taxon>Spermatophyta</taxon>
        <taxon>Magnoliopsida</taxon>
        <taxon>eudicotyledons</taxon>
        <taxon>Gunneridae</taxon>
        <taxon>Pentapetalae</taxon>
        <taxon>rosids</taxon>
        <taxon>fabids</taxon>
        <taxon>Fabales</taxon>
        <taxon>Fabaceae</taxon>
        <taxon>Papilionoideae</taxon>
        <taxon>50 kb inversion clade</taxon>
        <taxon>NPAAA clade</taxon>
        <taxon>indigoferoid/millettioid clade</taxon>
        <taxon>Phaseoleae</taxon>
        <taxon>Vigna</taxon>
    </lineage>
</organism>
<dbReference type="EMBL" id="CP144692">
    <property type="protein sequence ID" value="WVY99044.1"/>
    <property type="molecule type" value="Genomic_DNA"/>
</dbReference>
<keyword evidence="1" id="KW-0812">Transmembrane</keyword>
<evidence type="ECO:0000313" key="3">
    <source>
        <dbReference type="Proteomes" id="UP001374535"/>
    </source>
</evidence>
<evidence type="ECO:0000256" key="1">
    <source>
        <dbReference type="SAM" id="Phobius"/>
    </source>
</evidence>
<proteinExistence type="predicted"/>
<dbReference type="Proteomes" id="UP001374535">
    <property type="component" value="Chromosome 9"/>
</dbReference>
<sequence length="126" mass="14460">MIGTPLMVKLFELTEKPIIVVILAVINVVVEVSTFFFKFLLALLCTPFISKLCQLPGDVFPSEFWEPTLHARSDPQERKDFVVSPWMNELGKLVSLISLDLEVHWEGGVLLFLVLFIFVGRRRWVV</sequence>
<dbReference type="AlphaFoldDB" id="A0AAQ3MYD6"/>